<dbReference type="RefSeq" id="WP_212933694.1">
    <property type="nucleotide sequence ID" value="NZ_BORC01000003.1"/>
</dbReference>
<keyword evidence="1" id="KW-0812">Transmembrane</keyword>
<accession>A0A920BTM8</accession>
<gene>
    <name evidence="2" type="ORF">J27TS8_23230</name>
</gene>
<reference evidence="2" key="1">
    <citation type="submission" date="2021-03" db="EMBL/GenBank/DDBJ databases">
        <title>Antimicrobial resistance genes in bacteria isolated from Japanese honey, and their potential for conferring macrolide and lincosamide resistance in the American foulbrood pathogen Paenibacillus larvae.</title>
        <authorList>
            <person name="Okamoto M."/>
            <person name="Kumagai M."/>
            <person name="Kanamori H."/>
            <person name="Takamatsu D."/>
        </authorList>
    </citation>
    <scope>NUCLEOTIDE SEQUENCE</scope>
    <source>
        <strain evidence="2">J27TS8</strain>
    </source>
</reference>
<feature type="transmembrane region" description="Helical" evidence="1">
    <location>
        <begin position="6"/>
        <end position="21"/>
    </location>
</feature>
<keyword evidence="1" id="KW-0472">Membrane</keyword>
<dbReference type="Proteomes" id="UP000682111">
    <property type="component" value="Unassembled WGS sequence"/>
</dbReference>
<organism evidence="2 3">
    <name type="scientific">Robertmurraya siralis</name>
    <dbReference type="NCBI Taxonomy" id="77777"/>
    <lineage>
        <taxon>Bacteria</taxon>
        <taxon>Bacillati</taxon>
        <taxon>Bacillota</taxon>
        <taxon>Bacilli</taxon>
        <taxon>Bacillales</taxon>
        <taxon>Bacillaceae</taxon>
        <taxon>Robertmurraya</taxon>
    </lineage>
</organism>
<feature type="transmembrane region" description="Helical" evidence="1">
    <location>
        <begin position="53"/>
        <end position="70"/>
    </location>
</feature>
<sequence length="72" mass="8195">MFNLLIVLGMIVCIWQFFLVKKRKARTSLFIAILSGVIVVLMILGMLAVLKSFVIVIAIILSILFMWALIKR</sequence>
<protein>
    <submittedName>
        <fullName evidence="2">Uncharacterized protein</fullName>
    </submittedName>
</protein>
<dbReference type="EMBL" id="BORC01000003">
    <property type="protein sequence ID" value="GIN62330.1"/>
    <property type="molecule type" value="Genomic_DNA"/>
</dbReference>
<evidence type="ECO:0000256" key="1">
    <source>
        <dbReference type="SAM" id="Phobius"/>
    </source>
</evidence>
<name>A0A920BTM8_9BACI</name>
<dbReference type="AlphaFoldDB" id="A0A920BTM8"/>
<keyword evidence="3" id="KW-1185">Reference proteome</keyword>
<evidence type="ECO:0000313" key="2">
    <source>
        <dbReference type="EMBL" id="GIN62330.1"/>
    </source>
</evidence>
<feature type="transmembrane region" description="Helical" evidence="1">
    <location>
        <begin position="28"/>
        <end position="47"/>
    </location>
</feature>
<evidence type="ECO:0000313" key="3">
    <source>
        <dbReference type="Proteomes" id="UP000682111"/>
    </source>
</evidence>
<keyword evidence="1" id="KW-1133">Transmembrane helix</keyword>
<comment type="caution">
    <text evidence="2">The sequence shown here is derived from an EMBL/GenBank/DDBJ whole genome shotgun (WGS) entry which is preliminary data.</text>
</comment>
<proteinExistence type="predicted"/>